<dbReference type="InterPro" id="IPR004839">
    <property type="entry name" value="Aminotransferase_I/II_large"/>
</dbReference>
<dbReference type="InterPro" id="IPR015421">
    <property type="entry name" value="PyrdxlP-dep_Trfase_major"/>
</dbReference>
<dbReference type="InterPro" id="IPR015422">
    <property type="entry name" value="PyrdxlP-dep_Trfase_small"/>
</dbReference>
<evidence type="ECO:0000259" key="3">
    <source>
        <dbReference type="Pfam" id="PF00155"/>
    </source>
</evidence>
<protein>
    <submittedName>
        <fullName evidence="4">Pyridoxal phosphate-dependent transferase</fullName>
    </submittedName>
</protein>
<gene>
    <name evidence="4" type="ORF">B0T18DRAFT_454316</name>
</gene>
<dbReference type="Gene3D" id="3.90.1150.10">
    <property type="entry name" value="Aspartate Aminotransferase, domain 1"/>
    <property type="match status" value="1"/>
</dbReference>
<keyword evidence="5" id="KW-1185">Reference proteome</keyword>
<feature type="domain" description="Aminotransferase class I/classII large" evidence="3">
    <location>
        <begin position="54"/>
        <end position="274"/>
    </location>
</feature>
<dbReference type="EMBL" id="JAUKUD010000001">
    <property type="protein sequence ID" value="KAK0754404.1"/>
    <property type="molecule type" value="Genomic_DNA"/>
</dbReference>
<organism evidence="4 5">
    <name type="scientific">Schizothecium vesticola</name>
    <dbReference type="NCBI Taxonomy" id="314040"/>
    <lineage>
        <taxon>Eukaryota</taxon>
        <taxon>Fungi</taxon>
        <taxon>Dikarya</taxon>
        <taxon>Ascomycota</taxon>
        <taxon>Pezizomycotina</taxon>
        <taxon>Sordariomycetes</taxon>
        <taxon>Sordariomycetidae</taxon>
        <taxon>Sordariales</taxon>
        <taxon>Schizotheciaceae</taxon>
        <taxon>Schizothecium</taxon>
    </lineage>
</organism>
<dbReference type="PANTHER" id="PTHR43510:SF1">
    <property type="entry name" value="AMINOTRANSFERASE FUNCTION, HYPOTHETICAL (EUROFUNG)"/>
    <property type="match status" value="1"/>
</dbReference>
<dbReference type="Pfam" id="PF00155">
    <property type="entry name" value="Aminotran_1_2"/>
    <property type="match status" value="1"/>
</dbReference>
<name>A0AA40FAW3_9PEZI</name>
<sequence length="301" mass="33114">MKDIPEFRIDRWIQAQIDKIKIPLQGSNIGAWSLSELQQLDPDEPILDYDLPLTYGTSAGSVKLRERIAALYSSPENGVTLTADNIVVTPGSIMANYLALTNLAGPGDHVICLYPTFSQLFAVPRFQGADVSLWRLRKRADGSGWYADLDDLKALLRENTRVIIINNPNNPTGAVLPHSTLAALLHITSTTHQHTTLYSDEVFHPLFHAPGSHPPSLLSLPTRTRTIVTGSLSKTLGLPGLRLGWIACNDATFLRARVMKARDYTTISVAQLSDAAGCFALGPRVMARILERSHEVRRRGC</sequence>
<evidence type="ECO:0000313" key="5">
    <source>
        <dbReference type="Proteomes" id="UP001172155"/>
    </source>
</evidence>
<comment type="similarity">
    <text evidence="1">Belongs to the class-I pyridoxal-phosphate-dependent aminotransferase family.</text>
</comment>
<dbReference type="Gene3D" id="3.40.640.10">
    <property type="entry name" value="Type I PLP-dependent aspartate aminotransferase-like (Major domain)"/>
    <property type="match status" value="1"/>
</dbReference>
<evidence type="ECO:0000313" key="4">
    <source>
        <dbReference type="EMBL" id="KAK0754404.1"/>
    </source>
</evidence>
<dbReference type="InterPro" id="IPR004838">
    <property type="entry name" value="NHTrfase_class1_PyrdxlP-BS"/>
</dbReference>
<dbReference type="Proteomes" id="UP001172155">
    <property type="component" value="Unassembled WGS sequence"/>
</dbReference>
<accession>A0AA40FAW3</accession>
<dbReference type="AlphaFoldDB" id="A0AA40FAW3"/>
<dbReference type="PROSITE" id="PS00105">
    <property type="entry name" value="AA_TRANSFER_CLASS_1"/>
    <property type="match status" value="1"/>
</dbReference>
<dbReference type="InterPro" id="IPR015424">
    <property type="entry name" value="PyrdxlP-dep_Trfase"/>
</dbReference>
<dbReference type="GO" id="GO:0016740">
    <property type="term" value="F:transferase activity"/>
    <property type="evidence" value="ECO:0007669"/>
    <property type="project" value="UniProtKB-KW"/>
</dbReference>
<evidence type="ECO:0000256" key="2">
    <source>
        <dbReference type="ARBA" id="ARBA00022898"/>
    </source>
</evidence>
<evidence type="ECO:0000256" key="1">
    <source>
        <dbReference type="ARBA" id="ARBA00007441"/>
    </source>
</evidence>
<keyword evidence="2" id="KW-0663">Pyridoxal phosphate</keyword>
<dbReference type="SUPFAM" id="SSF53383">
    <property type="entry name" value="PLP-dependent transferases"/>
    <property type="match status" value="1"/>
</dbReference>
<proteinExistence type="inferred from homology"/>
<dbReference type="PANTHER" id="PTHR43510">
    <property type="entry name" value="AMINOTRANSFERASE FUNCTION, HYPOTHETICAL (EUROFUNG)"/>
    <property type="match status" value="1"/>
</dbReference>
<dbReference type="GO" id="GO:0030170">
    <property type="term" value="F:pyridoxal phosphate binding"/>
    <property type="evidence" value="ECO:0007669"/>
    <property type="project" value="InterPro"/>
</dbReference>
<keyword evidence="4" id="KW-0808">Transferase</keyword>
<dbReference type="CDD" id="cd00609">
    <property type="entry name" value="AAT_like"/>
    <property type="match status" value="1"/>
</dbReference>
<reference evidence="4" key="1">
    <citation type="submission" date="2023-06" db="EMBL/GenBank/DDBJ databases">
        <title>Genome-scale phylogeny and comparative genomics of the fungal order Sordariales.</title>
        <authorList>
            <consortium name="Lawrence Berkeley National Laboratory"/>
            <person name="Hensen N."/>
            <person name="Bonometti L."/>
            <person name="Westerberg I."/>
            <person name="Brannstrom I.O."/>
            <person name="Guillou S."/>
            <person name="Cros-Aarteil S."/>
            <person name="Calhoun S."/>
            <person name="Haridas S."/>
            <person name="Kuo A."/>
            <person name="Mondo S."/>
            <person name="Pangilinan J."/>
            <person name="Riley R."/>
            <person name="LaButti K."/>
            <person name="Andreopoulos B."/>
            <person name="Lipzen A."/>
            <person name="Chen C."/>
            <person name="Yanf M."/>
            <person name="Daum C."/>
            <person name="Ng V."/>
            <person name="Clum A."/>
            <person name="Steindorff A."/>
            <person name="Ohm R."/>
            <person name="Martin F."/>
            <person name="Silar P."/>
            <person name="Natvig D."/>
            <person name="Lalanne C."/>
            <person name="Gautier V."/>
            <person name="Ament-velasquez S.L."/>
            <person name="Kruys A."/>
            <person name="Hutchinson M.I."/>
            <person name="Powell A.J."/>
            <person name="Barry K."/>
            <person name="Miller A.N."/>
            <person name="Grigoriev I.V."/>
            <person name="Debuchy R."/>
            <person name="Gladieux P."/>
            <person name="Thoren M.H."/>
            <person name="Johannesson H."/>
        </authorList>
    </citation>
    <scope>NUCLEOTIDE SEQUENCE</scope>
    <source>
        <strain evidence="4">SMH3187-1</strain>
    </source>
</reference>
<comment type="caution">
    <text evidence="4">The sequence shown here is derived from an EMBL/GenBank/DDBJ whole genome shotgun (WGS) entry which is preliminary data.</text>
</comment>